<sequence>MTMAQTADHRPVSPLIASSRGGPTVWRVLLGAQLRRLREEAGISRDDAAYAIRASVSKMCRLELGRVGFKERDVADLLTMYGVVDEDERAGLMTLVRRANEPQWWQPYGDIMPSWFEQYVGLEEAAVRLRTYATQFVPGLLQTEDYAFAVARLRHPHASTQELERRVELEMTRQRLLTRPEAPKLWTVIDEAALRRRLGGAAVLRGQLRRVLEVSALPNVTVQILPFDRGVGAPGGPFTILRFQEPDLPDVVYVEQLDSAAYLDRRSDLDLYGRTMDTLCAQACVPGETPAFIERLLADL</sequence>
<dbReference type="SUPFAM" id="SSF47413">
    <property type="entry name" value="lambda repressor-like DNA-binding domains"/>
    <property type="match status" value="1"/>
</dbReference>
<name>A0A9W6Q2F5_9ACTN</name>
<keyword evidence="3" id="KW-1185">Reference proteome</keyword>
<comment type="caution">
    <text evidence="2">The sequence shown here is derived from an EMBL/GenBank/DDBJ whole genome shotgun (WGS) entry which is preliminary data.</text>
</comment>
<dbReference type="Proteomes" id="UP001165124">
    <property type="component" value="Unassembled WGS sequence"/>
</dbReference>
<dbReference type="InterPro" id="IPR001387">
    <property type="entry name" value="Cro/C1-type_HTH"/>
</dbReference>
<evidence type="ECO:0000259" key="1">
    <source>
        <dbReference type="Pfam" id="PF19054"/>
    </source>
</evidence>
<dbReference type="GO" id="GO:0003677">
    <property type="term" value="F:DNA binding"/>
    <property type="evidence" value="ECO:0007669"/>
    <property type="project" value="InterPro"/>
</dbReference>
<dbReference type="EMBL" id="BSRZ01000025">
    <property type="protein sequence ID" value="GLW67526.1"/>
    <property type="molecule type" value="Genomic_DNA"/>
</dbReference>
<accession>A0A9W6Q2F5</accession>
<dbReference type="AlphaFoldDB" id="A0A9W6Q2F5"/>
<dbReference type="InterPro" id="IPR010982">
    <property type="entry name" value="Lambda_DNA-bd_dom_sf"/>
</dbReference>
<proteinExistence type="predicted"/>
<protein>
    <submittedName>
        <fullName evidence="2">Transcriptional regulator</fullName>
    </submittedName>
</protein>
<dbReference type="Pfam" id="PF19054">
    <property type="entry name" value="DUF5753"/>
    <property type="match status" value="1"/>
</dbReference>
<gene>
    <name evidence="2" type="ORF">Arub01_57690</name>
</gene>
<dbReference type="Pfam" id="PF13560">
    <property type="entry name" value="HTH_31"/>
    <property type="match status" value="1"/>
</dbReference>
<dbReference type="CDD" id="cd00093">
    <property type="entry name" value="HTH_XRE"/>
    <property type="match status" value="1"/>
</dbReference>
<feature type="domain" description="DUF5753" evidence="1">
    <location>
        <begin position="116"/>
        <end position="295"/>
    </location>
</feature>
<evidence type="ECO:0000313" key="2">
    <source>
        <dbReference type="EMBL" id="GLW67526.1"/>
    </source>
</evidence>
<evidence type="ECO:0000313" key="3">
    <source>
        <dbReference type="Proteomes" id="UP001165124"/>
    </source>
</evidence>
<organism evidence="2 3">
    <name type="scientific">Actinomadura rubrobrunea</name>
    <dbReference type="NCBI Taxonomy" id="115335"/>
    <lineage>
        <taxon>Bacteria</taxon>
        <taxon>Bacillati</taxon>
        <taxon>Actinomycetota</taxon>
        <taxon>Actinomycetes</taxon>
        <taxon>Streptosporangiales</taxon>
        <taxon>Thermomonosporaceae</taxon>
        <taxon>Actinomadura</taxon>
    </lineage>
</organism>
<dbReference type="Gene3D" id="1.10.260.40">
    <property type="entry name" value="lambda repressor-like DNA-binding domains"/>
    <property type="match status" value="1"/>
</dbReference>
<dbReference type="InterPro" id="IPR043917">
    <property type="entry name" value="DUF5753"/>
</dbReference>
<dbReference type="RefSeq" id="WP_067916682.1">
    <property type="nucleotide sequence ID" value="NZ_BSRZ01000025.1"/>
</dbReference>
<reference evidence="2" key="1">
    <citation type="submission" date="2023-02" db="EMBL/GenBank/DDBJ databases">
        <title>Actinomadura rubrobrunea NBRC 14622.</title>
        <authorList>
            <person name="Ichikawa N."/>
            <person name="Sato H."/>
            <person name="Tonouchi N."/>
        </authorList>
    </citation>
    <scope>NUCLEOTIDE SEQUENCE</scope>
    <source>
        <strain evidence="2">NBRC 14622</strain>
    </source>
</reference>